<feature type="compositionally biased region" description="Basic and acidic residues" evidence="1">
    <location>
        <begin position="40"/>
        <end position="59"/>
    </location>
</feature>
<keyword evidence="2" id="KW-0472">Membrane</keyword>
<reference evidence="3 4" key="1">
    <citation type="submission" date="2020-08" db="EMBL/GenBank/DDBJ databases">
        <title>Description of novel Pseudomonas species.</title>
        <authorList>
            <person name="Duman M."/>
            <person name="Mulet M."/>
            <person name="Altun S."/>
            <person name="Saticioglu I.B."/>
            <person name="Lalucat J."/>
            <person name="Garcia-Valdes E."/>
        </authorList>
    </citation>
    <scope>NUCLEOTIDE SEQUENCE [LARGE SCALE GENOMIC DNA]</scope>
    <source>
        <strain evidence="3 4">P66</strain>
    </source>
</reference>
<evidence type="ECO:0000313" key="4">
    <source>
        <dbReference type="Proteomes" id="UP000745663"/>
    </source>
</evidence>
<comment type="caution">
    <text evidence="3">The sequence shown here is derived from an EMBL/GenBank/DDBJ whole genome shotgun (WGS) entry which is preliminary data.</text>
</comment>
<keyword evidence="4" id="KW-1185">Reference proteome</keyword>
<accession>A0ABS2C012</accession>
<keyword evidence="2" id="KW-1133">Transmembrane helix</keyword>
<name>A0ABS2C012_9PSED</name>
<dbReference type="EMBL" id="JACOPV010000009">
    <property type="protein sequence ID" value="MBM5459055.1"/>
    <property type="molecule type" value="Genomic_DNA"/>
</dbReference>
<evidence type="ECO:0000256" key="1">
    <source>
        <dbReference type="SAM" id="MobiDB-lite"/>
    </source>
</evidence>
<gene>
    <name evidence="3" type="ORF">H8F21_15915</name>
</gene>
<dbReference type="RefSeq" id="WP_203584963.1">
    <property type="nucleotide sequence ID" value="NZ_JACOPV010000009.1"/>
</dbReference>
<organism evidence="3 4">
    <name type="scientific">Pseudomonas arcuscaelestis</name>
    <dbReference type="NCBI Taxonomy" id="2710591"/>
    <lineage>
        <taxon>Bacteria</taxon>
        <taxon>Pseudomonadati</taxon>
        <taxon>Pseudomonadota</taxon>
        <taxon>Gammaproteobacteria</taxon>
        <taxon>Pseudomonadales</taxon>
        <taxon>Pseudomonadaceae</taxon>
        <taxon>Pseudomonas</taxon>
    </lineage>
</organism>
<evidence type="ECO:0000256" key="2">
    <source>
        <dbReference type="SAM" id="Phobius"/>
    </source>
</evidence>
<feature type="transmembrane region" description="Helical" evidence="2">
    <location>
        <begin position="6"/>
        <end position="30"/>
    </location>
</feature>
<protein>
    <recommendedName>
        <fullName evidence="5">Lipoprotein</fullName>
    </recommendedName>
</protein>
<feature type="region of interest" description="Disordered" evidence="1">
    <location>
        <begin position="40"/>
        <end position="60"/>
    </location>
</feature>
<dbReference type="Proteomes" id="UP000745663">
    <property type="component" value="Unassembled WGS sequence"/>
</dbReference>
<keyword evidence="2" id="KW-0812">Transmembrane</keyword>
<sequence length="189" mass="20360">MSADAIGKAVWVVGAVIASACATGTTMHYFNRDNVRKAKEAGNREGAAQEKARQEESRQRSNAATAAVLAKYAESQKMYRLALALASVGAACAASFGPLSPDDKANIEEFTLGVSRAALPGHVRSRMEKVMSTPIDVKTAYAVASKDLAPDHWKLFDEMVDLVVSLKIQVQGMRPTSFGSEWHYLRAVA</sequence>
<proteinExistence type="predicted"/>
<evidence type="ECO:0008006" key="5">
    <source>
        <dbReference type="Google" id="ProtNLM"/>
    </source>
</evidence>
<evidence type="ECO:0000313" key="3">
    <source>
        <dbReference type="EMBL" id="MBM5459055.1"/>
    </source>
</evidence>